<gene>
    <name evidence="1" type="ORF">M422DRAFT_38933</name>
</gene>
<reference evidence="1 2" key="1">
    <citation type="submission" date="2014-06" db="EMBL/GenBank/DDBJ databases">
        <title>Evolutionary Origins and Diversification of the Mycorrhizal Mutualists.</title>
        <authorList>
            <consortium name="DOE Joint Genome Institute"/>
            <consortium name="Mycorrhizal Genomics Consortium"/>
            <person name="Kohler A."/>
            <person name="Kuo A."/>
            <person name="Nagy L.G."/>
            <person name="Floudas D."/>
            <person name="Copeland A."/>
            <person name="Barry K.W."/>
            <person name="Cichocki N."/>
            <person name="Veneault-Fourrey C."/>
            <person name="LaButti K."/>
            <person name="Lindquist E.A."/>
            <person name="Lipzen A."/>
            <person name="Lundell T."/>
            <person name="Morin E."/>
            <person name="Murat C."/>
            <person name="Riley R."/>
            <person name="Ohm R."/>
            <person name="Sun H."/>
            <person name="Tunlid A."/>
            <person name="Henrissat B."/>
            <person name="Grigoriev I.V."/>
            <person name="Hibbett D.S."/>
            <person name="Martin F."/>
        </authorList>
    </citation>
    <scope>NUCLEOTIDE SEQUENCE [LARGE SCALE GENOMIC DNA]</scope>
    <source>
        <strain evidence="1 2">SS14</strain>
    </source>
</reference>
<accession>A0A0C9T7N1</accession>
<name>A0A0C9T7N1_SPHS4</name>
<dbReference type="EMBL" id="KN837439">
    <property type="protein sequence ID" value="KIJ25028.1"/>
    <property type="molecule type" value="Genomic_DNA"/>
</dbReference>
<dbReference type="Proteomes" id="UP000054279">
    <property type="component" value="Unassembled WGS sequence"/>
</dbReference>
<evidence type="ECO:0000313" key="1">
    <source>
        <dbReference type="EMBL" id="KIJ25028.1"/>
    </source>
</evidence>
<proteinExistence type="predicted"/>
<evidence type="ECO:0000313" key="2">
    <source>
        <dbReference type="Proteomes" id="UP000054279"/>
    </source>
</evidence>
<dbReference type="HOGENOM" id="CLU_2348050_0_0_1"/>
<dbReference type="AlphaFoldDB" id="A0A0C9T7N1"/>
<protein>
    <submittedName>
        <fullName evidence="1">Unplaced genomic scaffold SPHSTscaffold_364, whole genome shotgun sequence</fullName>
    </submittedName>
</protein>
<sequence length="97" mass="11128">MLSSLLSPRPTRQGESIFSISVPYSVPYMHPYYHSYPPISFKHSNPESLHSMKSKGRFDPTKDDRSWGASWYGRLCCCGIRGQWNYAIRGNGDIRVL</sequence>
<keyword evidence="2" id="KW-1185">Reference proteome</keyword>
<organism evidence="1 2">
    <name type="scientific">Sphaerobolus stellatus (strain SS14)</name>
    <dbReference type="NCBI Taxonomy" id="990650"/>
    <lineage>
        <taxon>Eukaryota</taxon>
        <taxon>Fungi</taxon>
        <taxon>Dikarya</taxon>
        <taxon>Basidiomycota</taxon>
        <taxon>Agaricomycotina</taxon>
        <taxon>Agaricomycetes</taxon>
        <taxon>Phallomycetidae</taxon>
        <taxon>Geastrales</taxon>
        <taxon>Sphaerobolaceae</taxon>
        <taxon>Sphaerobolus</taxon>
    </lineage>
</organism>